<name>A0A3R6AEQ9_9FIRM</name>
<reference evidence="1 2" key="1">
    <citation type="submission" date="2018-08" db="EMBL/GenBank/DDBJ databases">
        <title>A genome reference for cultivated species of the human gut microbiota.</title>
        <authorList>
            <person name="Zou Y."/>
            <person name="Xue W."/>
            <person name="Luo G."/>
        </authorList>
    </citation>
    <scope>NUCLEOTIDE SEQUENCE [LARGE SCALE GENOMIC DNA]</scope>
    <source>
        <strain evidence="1 2">AM42-1AC</strain>
    </source>
</reference>
<accession>A0A3R6AEQ9</accession>
<comment type="caution">
    <text evidence="1">The sequence shown here is derived from an EMBL/GenBank/DDBJ whole genome shotgun (WGS) entry which is preliminary data.</text>
</comment>
<evidence type="ECO:0000313" key="2">
    <source>
        <dbReference type="Proteomes" id="UP000283492"/>
    </source>
</evidence>
<dbReference type="RefSeq" id="WP_118172950.1">
    <property type="nucleotide sequence ID" value="NZ_CABJFX010000028.1"/>
</dbReference>
<protein>
    <submittedName>
        <fullName evidence="1">Uncharacterized protein</fullName>
    </submittedName>
</protein>
<evidence type="ECO:0000313" key="1">
    <source>
        <dbReference type="EMBL" id="RHA85726.1"/>
    </source>
</evidence>
<dbReference type="EMBL" id="QSFX01000028">
    <property type="protein sequence ID" value="RHA85726.1"/>
    <property type="molecule type" value="Genomic_DNA"/>
</dbReference>
<sequence length="231" mass="26709">MRPVYVCQLPDEMQREIRGILTRLLLYQCGTEEKAEKYFDMSLVDAVQLGMDSKIVDIDCVADSFKNGSYIDGEVPENIRKDVERLAEIIRLRTEMETDSPFLYHAKEQIDGREYYELVNVLWNHGEDDYGLWQVQIPVYLVRNILNSPQSFIGDVDEIMDGVPVEQEPSDNTLHFLFPRGGKIACCSMKMEEKFFEEYSTHGTSVRGSRADIRQDLAASLEVDETFQEER</sequence>
<dbReference type="AlphaFoldDB" id="A0A3R6AEQ9"/>
<dbReference type="Proteomes" id="UP000283492">
    <property type="component" value="Unassembled WGS sequence"/>
</dbReference>
<proteinExistence type="predicted"/>
<organism evidence="1 2">
    <name type="scientific">Roseburia inulinivorans</name>
    <dbReference type="NCBI Taxonomy" id="360807"/>
    <lineage>
        <taxon>Bacteria</taxon>
        <taxon>Bacillati</taxon>
        <taxon>Bacillota</taxon>
        <taxon>Clostridia</taxon>
        <taxon>Lachnospirales</taxon>
        <taxon>Lachnospiraceae</taxon>
        <taxon>Roseburia</taxon>
    </lineage>
</organism>
<gene>
    <name evidence="1" type="ORF">DW914_13765</name>
</gene>